<evidence type="ECO:0000313" key="1">
    <source>
        <dbReference type="EMBL" id="NHN54632.1"/>
    </source>
</evidence>
<reference evidence="1" key="1">
    <citation type="submission" date="2020-03" db="EMBL/GenBank/DDBJ databases">
        <title>Draft sequencing of Calidifontibacter sp. DB0510.</title>
        <authorList>
            <person name="Kim D.-U."/>
        </authorList>
    </citation>
    <scope>NUCLEOTIDE SEQUENCE</scope>
    <source>
        <strain evidence="1">DB0510</strain>
    </source>
</reference>
<dbReference type="InterPro" id="IPR056972">
    <property type="entry name" value="RHH_dom-containing"/>
</dbReference>
<dbReference type="Proteomes" id="UP000744769">
    <property type="component" value="Unassembled WGS sequence"/>
</dbReference>
<sequence length="72" mass="8118">MATTIKVSEELRDRINRDAREHGMTAAGLIERLLDAHDRRQRMDAFGAAIQQADQAYRDETAAWDRASSGDD</sequence>
<accession>A0A967E7Y1</accession>
<dbReference type="Pfam" id="PF23807">
    <property type="entry name" value="RHH_10"/>
    <property type="match status" value="1"/>
</dbReference>
<dbReference type="RefSeq" id="WP_166192499.1">
    <property type="nucleotide sequence ID" value="NZ_JAAOIV010000001.1"/>
</dbReference>
<gene>
    <name evidence="1" type="ORF">G9U51_02405</name>
</gene>
<dbReference type="EMBL" id="JAAOIV010000001">
    <property type="protein sequence ID" value="NHN54632.1"/>
    <property type="molecule type" value="Genomic_DNA"/>
</dbReference>
<protein>
    <submittedName>
        <fullName evidence="1">Toxin-antitoxin system protein</fullName>
    </submittedName>
</protein>
<proteinExistence type="predicted"/>
<name>A0A967E7Y1_9MICO</name>
<dbReference type="AlphaFoldDB" id="A0A967E7Y1"/>
<organism evidence="1 2">
    <name type="scientific">Metallococcus carri</name>
    <dbReference type="NCBI Taxonomy" id="1656884"/>
    <lineage>
        <taxon>Bacteria</taxon>
        <taxon>Bacillati</taxon>
        <taxon>Actinomycetota</taxon>
        <taxon>Actinomycetes</taxon>
        <taxon>Micrococcales</taxon>
        <taxon>Dermacoccaceae</taxon>
        <taxon>Metallococcus</taxon>
    </lineage>
</organism>
<keyword evidence="2" id="KW-1185">Reference proteome</keyword>
<comment type="caution">
    <text evidence="1">The sequence shown here is derived from an EMBL/GenBank/DDBJ whole genome shotgun (WGS) entry which is preliminary data.</text>
</comment>
<evidence type="ECO:0000313" key="2">
    <source>
        <dbReference type="Proteomes" id="UP000744769"/>
    </source>
</evidence>